<dbReference type="InterPro" id="IPR019933">
    <property type="entry name" value="DivIVA_domain"/>
</dbReference>
<dbReference type="NCBIfam" id="TIGR03544">
    <property type="entry name" value="DivI1A_domain"/>
    <property type="match status" value="1"/>
</dbReference>
<dbReference type="Gene3D" id="6.10.250.660">
    <property type="match status" value="1"/>
</dbReference>
<evidence type="ECO:0000313" key="1">
    <source>
        <dbReference type="EMBL" id="MCC2135606.1"/>
    </source>
</evidence>
<comment type="caution">
    <text evidence="1">The sequence shown here is derived from an EMBL/GenBank/DDBJ whole genome shotgun (WGS) entry which is preliminary data.</text>
</comment>
<dbReference type="EMBL" id="JAJEQC010000001">
    <property type="protein sequence ID" value="MCC2135606.1"/>
    <property type="molecule type" value="Genomic_DNA"/>
</dbReference>
<protein>
    <submittedName>
        <fullName evidence="1">DivIVA domain-containing protein</fullName>
    </submittedName>
</protein>
<accession>A0AAE3AK35</accession>
<keyword evidence="2" id="KW-1185">Reference proteome</keyword>
<name>A0AAE3AK35_9FIRM</name>
<evidence type="ECO:0000313" key="2">
    <source>
        <dbReference type="Proteomes" id="UP001199424"/>
    </source>
</evidence>
<organism evidence="1 2">
    <name type="scientific">Hominenteromicrobium mulieris</name>
    <dbReference type="NCBI Taxonomy" id="2885357"/>
    <lineage>
        <taxon>Bacteria</taxon>
        <taxon>Bacillati</taxon>
        <taxon>Bacillota</taxon>
        <taxon>Clostridia</taxon>
        <taxon>Eubacteriales</taxon>
        <taxon>Oscillospiraceae</taxon>
        <taxon>Hominenteromicrobium</taxon>
    </lineage>
</organism>
<sequence length="84" mass="9269">MELTPEYIKAVRFTVKRGNTYDAAEVDAFLDELLVAVTARQNTPDADTLAAVCTIRAEMTEQITRAVLEAEKRIAPLLSDENAV</sequence>
<dbReference type="RefSeq" id="WP_308448244.1">
    <property type="nucleotide sequence ID" value="NZ_JAJEQC010000001.1"/>
</dbReference>
<reference evidence="1" key="1">
    <citation type="submission" date="2021-10" db="EMBL/GenBank/DDBJ databases">
        <title>Anaerobic single-cell dispensing facilitates the cultivation of human gut bacteria.</title>
        <authorList>
            <person name="Afrizal A."/>
        </authorList>
    </citation>
    <scope>NUCLEOTIDE SEQUENCE</scope>
    <source>
        <strain evidence="1">CLA-AA-H250</strain>
    </source>
</reference>
<gene>
    <name evidence="1" type="ORF">LKD31_01045</name>
</gene>
<proteinExistence type="predicted"/>
<dbReference type="Proteomes" id="UP001199424">
    <property type="component" value="Unassembled WGS sequence"/>
</dbReference>
<dbReference type="AlphaFoldDB" id="A0AAE3AK35"/>